<comment type="caution">
    <text evidence="2">The sequence shown here is derived from an EMBL/GenBank/DDBJ whole genome shotgun (WGS) entry which is preliminary data.</text>
</comment>
<evidence type="ECO:0000256" key="1">
    <source>
        <dbReference type="SAM" id="MobiDB-lite"/>
    </source>
</evidence>
<proteinExistence type="predicted"/>
<feature type="compositionally biased region" description="Low complexity" evidence="1">
    <location>
        <begin position="79"/>
        <end position="93"/>
    </location>
</feature>
<organism evidence="2 3">
    <name type="scientific">Patagioenas fasciata monilis</name>
    <dbReference type="NCBI Taxonomy" id="372326"/>
    <lineage>
        <taxon>Eukaryota</taxon>
        <taxon>Metazoa</taxon>
        <taxon>Chordata</taxon>
        <taxon>Craniata</taxon>
        <taxon>Vertebrata</taxon>
        <taxon>Euteleostomi</taxon>
        <taxon>Archelosauria</taxon>
        <taxon>Archosauria</taxon>
        <taxon>Dinosauria</taxon>
        <taxon>Saurischia</taxon>
        <taxon>Theropoda</taxon>
        <taxon>Coelurosauria</taxon>
        <taxon>Aves</taxon>
        <taxon>Neognathae</taxon>
        <taxon>Neoaves</taxon>
        <taxon>Columbimorphae</taxon>
        <taxon>Columbiformes</taxon>
        <taxon>Columbidae</taxon>
        <taxon>Patagioenas</taxon>
    </lineage>
</organism>
<protein>
    <submittedName>
        <fullName evidence="2">Uncharacterized protein</fullName>
    </submittedName>
</protein>
<accession>A0A1V4K930</accession>
<evidence type="ECO:0000313" key="3">
    <source>
        <dbReference type="Proteomes" id="UP000190648"/>
    </source>
</evidence>
<dbReference type="Proteomes" id="UP000190648">
    <property type="component" value="Unassembled WGS sequence"/>
</dbReference>
<gene>
    <name evidence="2" type="ORF">AV530_004335</name>
</gene>
<dbReference type="AlphaFoldDB" id="A0A1V4K930"/>
<feature type="region of interest" description="Disordered" evidence="1">
    <location>
        <begin position="70"/>
        <end position="93"/>
    </location>
</feature>
<evidence type="ECO:0000313" key="2">
    <source>
        <dbReference type="EMBL" id="OPJ80956.1"/>
    </source>
</evidence>
<keyword evidence="3" id="KW-1185">Reference proteome</keyword>
<reference evidence="2 3" key="1">
    <citation type="submission" date="2016-02" db="EMBL/GenBank/DDBJ databases">
        <title>Band-tailed pigeon sequencing and assembly.</title>
        <authorList>
            <person name="Soares A.E."/>
            <person name="Novak B.J."/>
            <person name="Rice E.S."/>
            <person name="O'Connell B."/>
            <person name="Chang D."/>
            <person name="Weber S."/>
            <person name="Shapiro B."/>
        </authorList>
    </citation>
    <scope>NUCLEOTIDE SEQUENCE [LARGE SCALE GENOMIC DNA]</scope>
    <source>
        <strain evidence="2">BTP2013</strain>
        <tissue evidence="2">Blood</tissue>
    </source>
</reference>
<dbReference type="EMBL" id="LSYS01004144">
    <property type="protein sequence ID" value="OPJ80956.1"/>
    <property type="molecule type" value="Genomic_DNA"/>
</dbReference>
<name>A0A1V4K930_PATFA</name>
<sequence length="151" mass="16505">MHGEEKMRPERQKGSPEVLFIMTCTGSSMVASVNGVIDFTRIVDSRASPRQEGSDSLTCDGYLNIITLKQGEQEETESSTRTGTTQLPTLLPGPQDQVTYEKDLFIEAALGAVRASNPEHLTYLFESSSSLQDLSHSQVVQLLAFSFAMGT</sequence>